<dbReference type="EMBL" id="AP014680">
    <property type="protein sequence ID" value="BAP85341.1"/>
    <property type="molecule type" value="Genomic_DNA"/>
</dbReference>
<organism evidence="1 2">
    <name type="scientific">Paucilactobacillus hokkaidonensis JCM 18461</name>
    <dbReference type="NCBI Taxonomy" id="1291742"/>
    <lineage>
        <taxon>Bacteria</taxon>
        <taxon>Bacillati</taxon>
        <taxon>Bacillota</taxon>
        <taxon>Bacilli</taxon>
        <taxon>Lactobacillales</taxon>
        <taxon>Lactobacillaceae</taxon>
        <taxon>Paucilactobacillus</taxon>
    </lineage>
</organism>
<dbReference type="HOGENOM" id="CLU_2683202_0_0_9"/>
<evidence type="ECO:0008006" key="3">
    <source>
        <dbReference type="Google" id="ProtNLM"/>
    </source>
</evidence>
<dbReference type="Proteomes" id="UP000031620">
    <property type="component" value="Chromosome"/>
</dbReference>
<dbReference type="STRING" id="1291742.LOOC260_108010"/>
<accession>A0A0A1GY00</accession>
<dbReference type="AlphaFoldDB" id="A0A0A1GY00"/>
<protein>
    <recommendedName>
        <fullName evidence="3">Acetyltransferase</fullName>
    </recommendedName>
</protein>
<evidence type="ECO:0000313" key="1">
    <source>
        <dbReference type="EMBL" id="BAP85341.1"/>
    </source>
</evidence>
<sequence>MKKHIKIITKMADFNTSEYIFDWNKINIDNPSSIFVGYFKSQKLVGLICFIRHPEDGFRFNEIVDLEVLEKNHG</sequence>
<dbReference type="RefSeq" id="WP_041093173.1">
    <property type="nucleotide sequence ID" value="NZ_AP014680.1"/>
</dbReference>
<name>A0A0A1GY00_9LACO</name>
<proteinExistence type="predicted"/>
<evidence type="ECO:0000313" key="2">
    <source>
        <dbReference type="Proteomes" id="UP000031620"/>
    </source>
</evidence>
<reference evidence="1 2" key="1">
    <citation type="submission" date="2014-11" db="EMBL/GenBank/DDBJ databases">
        <title>Complete genome sequence and analysis of Lactobacillus hokkaidonensis LOOC260T.</title>
        <authorList>
            <person name="Tanizawa Y."/>
            <person name="Tohno M."/>
            <person name="Kaminuma E."/>
            <person name="Nakamura Y."/>
            <person name="Arita M."/>
        </authorList>
    </citation>
    <scope>NUCLEOTIDE SEQUENCE [LARGE SCALE GENOMIC DNA]</scope>
    <source>
        <strain evidence="1 2">LOOC260</strain>
    </source>
</reference>
<gene>
    <name evidence="1" type="ORF">LOOC260_108010</name>
</gene>
<dbReference type="KEGG" id="lho:LOOC260_108010"/>